<dbReference type="InterPro" id="IPR007318">
    <property type="entry name" value="Phopholipid_MeTrfase"/>
</dbReference>
<name>A0A4R3QEA7_RHISU</name>
<reference evidence="6 7" key="1">
    <citation type="submission" date="2019-03" db="EMBL/GenBank/DDBJ databases">
        <title>Genomic Encyclopedia of Type Strains, Phase IV (KMG-V): Genome sequencing to study the core and pangenomes of soil and plant-associated prokaryotes.</title>
        <authorList>
            <person name="Whitman W."/>
        </authorList>
    </citation>
    <scope>NUCLEOTIDE SEQUENCE [LARGE SCALE GENOMIC DNA]</scope>
    <source>
        <strain evidence="6 7">Hc14</strain>
    </source>
</reference>
<comment type="caution">
    <text evidence="6">The sequence shown here is derived from an EMBL/GenBank/DDBJ whole genome shotgun (WGS) entry which is preliminary data.</text>
</comment>
<dbReference type="GO" id="GO:0008168">
    <property type="term" value="F:methyltransferase activity"/>
    <property type="evidence" value="ECO:0007669"/>
    <property type="project" value="UniProtKB-KW"/>
</dbReference>
<evidence type="ECO:0000313" key="7">
    <source>
        <dbReference type="Proteomes" id="UP000294576"/>
    </source>
</evidence>
<dbReference type="RefSeq" id="WP_132559902.1">
    <property type="nucleotide sequence ID" value="NZ_SMBH01000002.1"/>
</dbReference>
<dbReference type="PANTHER" id="PTHR12714:SF9">
    <property type="entry name" value="PROTEIN-S-ISOPRENYLCYSTEINE O-METHYLTRANSFERASE"/>
    <property type="match status" value="1"/>
</dbReference>
<dbReference type="GO" id="GO:0012505">
    <property type="term" value="C:endomembrane system"/>
    <property type="evidence" value="ECO:0007669"/>
    <property type="project" value="UniProtKB-SubCell"/>
</dbReference>
<comment type="subcellular location">
    <subcellularLocation>
        <location evidence="1">Endomembrane system</location>
        <topology evidence="1">Multi-pass membrane protein</topology>
    </subcellularLocation>
</comment>
<evidence type="ECO:0000256" key="1">
    <source>
        <dbReference type="ARBA" id="ARBA00004127"/>
    </source>
</evidence>
<feature type="transmembrane region" description="Helical" evidence="5">
    <location>
        <begin position="92"/>
        <end position="124"/>
    </location>
</feature>
<evidence type="ECO:0000256" key="3">
    <source>
        <dbReference type="ARBA" id="ARBA00022989"/>
    </source>
</evidence>
<dbReference type="Pfam" id="PF04191">
    <property type="entry name" value="PEMT"/>
    <property type="match status" value="1"/>
</dbReference>
<feature type="transmembrane region" description="Helical" evidence="5">
    <location>
        <begin position="51"/>
        <end position="72"/>
    </location>
</feature>
<evidence type="ECO:0000256" key="4">
    <source>
        <dbReference type="ARBA" id="ARBA00023136"/>
    </source>
</evidence>
<dbReference type="Gene3D" id="1.20.120.1630">
    <property type="match status" value="1"/>
</dbReference>
<evidence type="ECO:0000256" key="2">
    <source>
        <dbReference type="ARBA" id="ARBA00022692"/>
    </source>
</evidence>
<dbReference type="PANTHER" id="PTHR12714">
    <property type="entry name" value="PROTEIN-S ISOPRENYLCYSTEINE O-METHYLTRANSFERASE"/>
    <property type="match status" value="1"/>
</dbReference>
<keyword evidence="6" id="KW-0808">Transferase</keyword>
<proteinExistence type="predicted"/>
<organism evidence="6 7">
    <name type="scientific">Rhizobium sullae</name>
    <name type="common">Rhizobium hedysari</name>
    <dbReference type="NCBI Taxonomy" id="50338"/>
    <lineage>
        <taxon>Bacteria</taxon>
        <taxon>Pseudomonadati</taxon>
        <taxon>Pseudomonadota</taxon>
        <taxon>Alphaproteobacteria</taxon>
        <taxon>Hyphomicrobiales</taxon>
        <taxon>Rhizobiaceae</taxon>
        <taxon>Rhizobium/Agrobacterium group</taxon>
        <taxon>Rhizobium</taxon>
    </lineage>
</organism>
<gene>
    <name evidence="6" type="ORF">EV132_102540</name>
</gene>
<dbReference type="EMBL" id="SMBH01000002">
    <property type="protein sequence ID" value="TCU19309.1"/>
    <property type="molecule type" value="Genomic_DNA"/>
</dbReference>
<accession>A0A4R3QEA7</accession>
<dbReference type="AlphaFoldDB" id="A0A4R3QEA7"/>
<protein>
    <submittedName>
        <fullName evidence="6">Protein-S-isoprenylcysteine O-methyltransferase Ste14</fullName>
    </submittedName>
</protein>
<evidence type="ECO:0000256" key="5">
    <source>
        <dbReference type="SAM" id="Phobius"/>
    </source>
</evidence>
<dbReference type="GO" id="GO:0032259">
    <property type="term" value="P:methylation"/>
    <property type="evidence" value="ECO:0007669"/>
    <property type="project" value="UniProtKB-KW"/>
</dbReference>
<keyword evidence="6" id="KW-0489">Methyltransferase</keyword>
<evidence type="ECO:0000313" key="6">
    <source>
        <dbReference type="EMBL" id="TCU19309.1"/>
    </source>
</evidence>
<keyword evidence="2 5" id="KW-0812">Transmembrane</keyword>
<dbReference type="Proteomes" id="UP000294576">
    <property type="component" value="Unassembled WGS sequence"/>
</dbReference>
<sequence>MTCCTTSSDRPFQQKRRIRVLWALTAAFIAFHLVARSGLPVESLILTIFDQLGILLIAFGIIGRIWSIIYVGGLKNAELVTDGPYSVTRNPLYVSSLVAISGVCLVFGSLLAMAIFTLLAYLVFECTAKREARYLSHLFGERYEEYARRTPLFWPDFSKLDWGQARAFSPKALLVTSRDALFILAIIPLSEFVEYLHGIGLFSMAVTVP</sequence>
<feature type="transmembrane region" description="Helical" evidence="5">
    <location>
        <begin position="20"/>
        <end position="39"/>
    </location>
</feature>
<keyword evidence="4 5" id="KW-0472">Membrane</keyword>
<keyword evidence="3 5" id="KW-1133">Transmembrane helix</keyword>